<dbReference type="InterPro" id="IPR012902">
    <property type="entry name" value="N_methyl_site"/>
</dbReference>
<accession>A0A432ZIE9</accession>
<keyword evidence="1" id="KW-1133">Transmembrane helix</keyword>
<protein>
    <submittedName>
        <fullName evidence="2">Uncharacterized protein</fullName>
    </submittedName>
</protein>
<evidence type="ECO:0000313" key="2">
    <source>
        <dbReference type="EMBL" id="RUO77052.1"/>
    </source>
</evidence>
<keyword evidence="1" id="KW-0472">Membrane</keyword>
<comment type="caution">
    <text evidence="2">The sequence shown here is derived from an EMBL/GenBank/DDBJ whole genome shotgun (WGS) entry which is preliminary data.</text>
</comment>
<dbReference type="OrthoDB" id="6239256at2"/>
<sequence length="118" mass="13275">MTAYPRINGFSLIEILVAAAILSLWLPSSLYTLQLALTKQHKIEQQALTVESIMALKTKITAQWRQGQVSVDPGSLDWSLSAIDEQHSVLEISDADYQLRFWLTRQVVKHADPVGSKR</sequence>
<dbReference type="EMBL" id="PIQF01000001">
    <property type="protein sequence ID" value="RUO77052.1"/>
    <property type="molecule type" value="Genomic_DNA"/>
</dbReference>
<feature type="transmembrane region" description="Helical" evidence="1">
    <location>
        <begin position="12"/>
        <end position="33"/>
    </location>
</feature>
<name>A0A432ZIE9_9GAMM</name>
<dbReference type="NCBIfam" id="TIGR02532">
    <property type="entry name" value="IV_pilin_GFxxxE"/>
    <property type="match status" value="1"/>
</dbReference>
<reference evidence="2 3" key="1">
    <citation type="journal article" date="2011" name="Front. Microbiol.">
        <title>Genomic signatures of strain selection and enhancement in Bacillus atrophaeus var. globigii, a historical biowarfare simulant.</title>
        <authorList>
            <person name="Gibbons H.S."/>
            <person name="Broomall S.M."/>
            <person name="McNew L.A."/>
            <person name="Daligault H."/>
            <person name="Chapman C."/>
            <person name="Bruce D."/>
            <person name="Karavis M."/>
            <person name="Krepps M."/>
            <person name="McGregor P.A."/>
            <person name="Hong C."/>
            <person name="Park K.H."/>
            <person name="Akmal A."/>
            <person name="Feldman A."/>
            <person name="Lin J.S."/>
            <person name="Chang W.E."/>
            <person name="Higgs B.W."/>
            <person name="Demirev P."/>
            <person name="Lindquist J."/>
            <person name="Liem A."/>
            <person name="Fochler E."/>
            <person name="Read T.D."/>
            <person name="Tapia R."/>
            <person name="Johnson S."/>
            <person name="Bishop-Lilly K.A."/>
            <person name="Detter C."/>
            <person name="Han C."/>
            <person name="Sozhamannan S."/>
            <person name="Rosenzweig C.N."/>
            <person name="Skowronski E.W."/>
        </authorList>
    </citation>
    <scope>NUCLEOTIDE SEQUENCE [LARGE SCALE GENOMIC DNA]</scope>
    <source>
        <strain evidence="2 3">CL-SP19</strain>
    </source>
</reference>
<proteinExistence type="predicted"/>
<dbReference type="Pfam" id="PF07963">
    <property type="entry name" value="N_methyl"/>
    <property type="match status" value="1"/>
</dbReference>
<organism evidence="2 3">
    <name type="scientific">Idiomarina seosinensis</name>
    <dbReference type="NCBI Taxonomy" id="281739"/>
    <lineage>
        <taxon>Bacteria</taxon>
        <taxon>Pseudomonadati</taxon>
        <taxon>Pseudomonadota</taxon>
        <taxon>Gammaproteobacteria</taxon>
        <taxon>Alteromonadales</taxon>
        <taxon>Idiomarinaceae</taxon>
        <taxon>Idiomarina</taxon>
    </lineage>
</organism>
<dbReference type="AlphaFoldDB" id="A0A432ZIE9"/>
<dbReference type="RefSeq" id="WP_126783323.1">
    <property type="nucleotide sequence ID" value="NZ_PIQF01000001.1"/>
</dbReference>
<gene>
    <name evidence="2" type="ORF">CWI81_00675</name>
</gene>
<evidence type="ECO:0000256" key="1">
    <source>
        <dbReference type="SAM" id="Phobius"/>
    </source>
</evidence>
<keyword evidence="3" id="KW-1185">Reference proteome</keyword>
<dbReference type="Proteomes" id="UP000287908">
    <property type="component" value="Unassembled WGS sequence"/>
</dbReference>
<evidence type="ECO:0000313" key="3">
    <source>
        <dbReference type="Proteomes" id="UP000287908"/>
    </source>
</evidence>
<keyword evidence="1" id="KW-0812">Transmembrane</keyword>